<dbReference type="GO" id="GO:0003755">
    <property type="term" value="F:peptidyl-prolyl cis-trans isomerase activity"/>
    <property type="evidence" value="ECO:0007669"/>
    <property type="project" value="UniProtKB-UniRule"/>
</dbReference>
<name>A0A7S3CUW5_9SPIT</name>
<dbReference type="InterPro" id="IPR029000">
    <property type="entry name" value="Cyclophilin-like_dom_sf"/>
</dbReference>
<dbReference type="GO" id="GO:0005737">
    <property type="term" value="C:cytoplasm"/>
    <property type="evidence" value="ECO:0007669"/>
    <property type="project" value="TreeGrafter"/>
</dbReference>
<dbReference type="EMBL" id="HBIA01017706">
    <property type="protein sequence ID" value="CAE0236939.1"/>
    <property type="molecule type" value="Transcribed_RNA"/>
</dbReference>
<evidence type="ECO:0000256" key="1">
    <source>
        <dbReference type="RuleBase" id="RU363019"/>
    </source>
</evidence>
<dbReference type="Pfam" id="PF00160">
    <property type="entry name" value="Pro_isomerase"/>
    <property type="match status" value="1"/>
</dbReference>
<comment type="function">
    <text evidence="1">PPIases accelerate the folding of proteins. It catalyzes the cis-trans isomerization of proline imidic peptide bonds in oligopeptides.</text>
</comment>
<accession>A0A7S3CUW5</accession>
<keyword evidence="1" id="KW-0697">Rotamase</keyword>
<comment type="similarity">
    <text evidence="1">Belongs to the cyclophilin-type PPIase family.</text>
</comment>
<dbReference type="PRINTS" id="PR00153">
    <property type="entry name" value="CSAPPISMRASE"/>
</dbReference>
<protein>
    <recommendedName>
        <fullName evidence="1">Peptidyl-prolyl cis-trans isomerase</fullName>
        <shortName evidence="1">PPIase</shortName>
        <ecNumber evidence="1">5.2.1.8</ecNumber>
    </recommendedName>
</protein>
<gene>
    <name evidence="3" type="ORF">SRAS04492_LOCUS8748</name>
</gene>
<dbReference type="Gene3D" id="2.40.100.10">
    <property type="entry name" value="Cyclophilin-like"/>
    <property type="match status" value="1"/>
</dbReference>
<feature type="domain" description="PPIase cyclophilin-type" evidence="2">
    <location>
        <begin position="38"/>
        <end position="174"/>
    </location>
</feature>
<dbReference type="PANTHER" id="PTHR11071:SF561">
    <property type="entry name" value="PEPTIDYL-PROLYL CIS-TRANS ISOMERASE D-RELATED"/>
    <property type="match status" value="1"/>
</dbReference>
<dbReference type="SUPFAM" id="SSF50891">
    <property type="entry name" value="Cyclophilin-like"/>
    <property type="match status" value="1"/>
</dbReference>
<reference evidence="3" key="1">
    <citation type="submission" date="2021-01" db="EMBL/GenBank/DDBJ databases">
        <authorList>
            <person name="Corre E."/>
            <person name="Pelletier E."/>
            <person name="Niang G."/>
            <person name="Scheremetjew M."/>
            <person name="Finn R."/>
            <person name="Kale V."/>
            <person name="Holt S."/>
            <person name="Cochrane G."/>
            <person name="Meng A."/>
            <person name="Brown T."/>
            <person name="Cohen L."/>
        </authorList>
    </citation>
    <scope>NUCLEOTIDE SEQUENCE</scope>
    <source>
        <strain evidence="3">Ras09</strain>
    </source>
</reference>
<dbReference type="GO" id="GO:0006457">
    <property type="term" value="P:protein folding"/>
    <property type="evidence" value="ECO:0007669"/>
    <property type="project" value="TreeGrafter"/>
</dbReference>
<proteinExistence type="inferred from homology"/>
<evidence type="ECO:0000313" key="3">
    <source>
        <dbReference type="EMBL" id="CAE0236939.1"/>
    </source>
</evidence>
<comment type="catalytic activity">
    <reaction evidence="1">
        <text>[protein]-peptidylproline (omega=180) = [protein]-peptidylproline (omega=0)</text>
        <dbReference type="Rhea" id="RHEA:16237"/>
        <dbReference type="Rhea" id="RHEA-COMP:10747"/>
        <dbReference type="Rhea" id="RHEA-COMP:10748"/>
        <dbReference type="ChEBI" id="CHEBI:83833"/>
        <dbReference type="ChEBI" id="CHEBI:83834"/>
        <dbReference type="EC" id="5.2.1.8"/>
    </reaction>
</comment>
<dbReference type="GO" id="GO:0016018">
    <property type="term" value="F:cyclosporin A binding"/>
    <property type="evidence" value="ECO:0007669"/>
    <property type="project" value="TreeGrafter"/>
</dbReference>
<dbReference type="PANTHER" id="PTHR11071">
    <property type="entry name" value="PEPTIDYL-PROLYL CIS-TRANS ISOMERASE"/>
    <property type="match status" value="1"/>
</dbReference>
<evidence type="ECO:0000259" key="2">
    <source>
        <dbReference type="PROSITE" id="PS50072"/>
    </source>
</evidence>
<dbReference type="PROSITE" id="PS50072">
    <property type="entry name" value="CSA_PPIASE_2"/>
    <property type="match status" value="1"/>
</dbReference>
<keyword evidence="1" id="KW-0413">Isomerase</keyword>
<dbReference type="EC" id="5.2.1.8" evidence="1"/>
<dbReference type="InterPro" id="IPR002130">
    <property type="entry name" value="Cyclophilin-type_PPIase_dom"/>
</dbReference>
<sequence>MMQKFIKQGSQQAQRLNALAPLRMFSYNYSAATNPKVYLEVSRDGQKQGKLVFELFENHSPALALNFAALCQGQEQGRSLVGTHLANGLPGYGVHGGVIEGDEENLGATNARLADENLEMRHFKRGILSLLNDGPHANGSQFLVTFNEASYLNGYNNVIGQLVEGDSVLAQIEQDCDRHTGVKSTWKVEAAGAQH</sequence>
<organism evidence="3">
    <name type="scientific">Strombidium rassoulzadegani</name>
    <dbReference type="NCBI Taxonomy" id="1082188"/>
    <lineage>
        <taxon>Eukaryota</taxon>
        <taxon>Sar</taxon>
        <taxon>Alveolata</taxon>
        <taxon>Ciliophora</taxon>
        <taxon>Intramacronucleata</taxon>
        <taxon>Spirotrichea</taxon>
        <taxon>Oligotrichia</taxon>
        <taxon>Strombidiidae</taxon>
        <taxon>Strombidium</taxon>
    </lineage>
</organism>
<dbReference type="AlphaFoldDB" id="A0A7S3CUW5"/>